<feature type="domain" description="Membrane insertase YidC N-terminal" evidence="15">
    <location>
        <begin position="99"/>
        <end position="379"/>
    </location>
</feature>
<feature type="domain" description="Membrane insertase YidC/Oxa/ALB C-terminal" evidence="14">
    <location>
        <begin position="392"/>
        <end position="570"/>
    </location>
</feature>
<dbReference type="PANTHER" id="PTHR12428">
    <property type="entry name" value="OXA1"/>
    <property type="match status" value="1"/>
</dbReference>
<keyword evidence="9 13" id="KW-0472">Membrane</keyword>
<sequence length="586" mass="66137">MEQQRILLFASLFFVGYLLWAAWQDQFHPKVPVVASTPATSVIKGNAKLPSNDNSQLPAGSDINVNTQLPKSPTIPGASKADSSMTTLAKGSVLQSGERITIKTDTFSIDIDLLEGDIRNVDLLKYPVELEKPDKPIRLLSDSGSLLFVAQSGFMTLPKSKTSALQVVPSASSPYTSASSRYDMGSDNQLTVDLNWSSAQGIKIIKRYQFQRDSYLIKVKHIVSNQSELDWQGVLRHRLLRGEPTDGNSMFTGTYSYTGGVIYSDAERYEKYSFSDMADQDLSRDVTGGWIAMIQHYFLGAWVPESKLAQHYYSTKLGQGQFYLGMNSGWVTVAKNAEQEINSQLYLGPKIQPVLEEISPGLELTVDYTFLTVIAKPLYIALNFIHSWVGNWGWAIIFLTILIKAVFYKLSETQYRSMANMKRVQPRMAALKERFEGDRQGYQKAMMDLYKKEKFNPMGGCLPMLVQIPVFIALYWVLLESVEMRQAPFMLWINDLSTKDPYFVLPIIMGLTMFIQQKLNPTMVDPIQAKVMMMLPFIFTIFFAFFPSGLVLYWVVNNSLSILQQQYITKIVLENGGSGKSKNKKK</sequence>
<dbReference type="Gene3D" id="2.70.98.90">
    <property type="match status" value="1"/>
</dbReference>
<dbReference type="InterPro" id="IPR028053">
    <property type="entry name" value="Membr_insert_YidC_N"/>
</dbReference>
<evidence type="ECO:0000256" key="5">
    <source>
        <dbReference type="ARBA" id="ARBA00022475"/>
    </source>
</evidence>
<dbReference type="InterPro" id="IPR038221">
    <property type="entry name" value="YidC_periplasmic_sf"/>
</dbReference>
<keyword evidence="8 13" id="KW-1133">Transmembrane helix</keyword>
<protein>
    <recommendedName>
        <fullName evidence="3">Membrane protein insertase YidC</fullName>
    </recommendedName>
    <alternativeName>
        <fullName evidence="12">Foldase YidC</fullName>
    </alternativeName>
    <alternativeName>
        <fullName evidence="11">Membrane integrase YidC</fullName>
    </alternativeName>
</protein>
<dbReference type="EMBL" id="UOFS01000050">
    <property type="protein sequence ID" value="VAX01817.1"/>
    <property type="molecule type" value="Genomic_DNA"/>
</dbReference>
<evidence type="ECO:0000256" key="4">
    <source>
        <dbReference type="ARBA" id="ARBA00022448"/>
    </source>
</evidence>
<dbReference type="Pfam" id="PF02096">
    <property type="entry name" value="60KD_IMP"/>
    <property type="match status" value="1"/>
</dbReference>
<feature type="transmembrane region" description="Helical" evidence="13">
    <location>
        <begin position="531"/>
        <end position="556"/>
    </location>
</feature>
<dbReference type="NCBIfam" id="TIGR03592">
    <property type="entry name" value="yidC_oxa1_cterm"/>
    <property type="match status" value="1"/>
</dbReference>
<gene>
    <name evidence="16" type="ORF">MNBD_GAMMA22-160</name>
</gene>
<dbReference type="GO" id="GO:0051205">
    <property type="term" value="P:protein insertion into membrane"/>
    <property type="evidence" value="ECO:0007669"/>
    <property type="project" value="TreeGrafter"/>
</dbReference>
<evidence type="ECO:0000256" key="10">
    <source>
        <dbReference type="ARBA" id="ARBA00023186"/>
    </source>
</evidence>
<keyword evidence="6 13" id="KW-0812">Transmembrane</keyword>
<dbReference type="PRINTS" id="PR01900">
    <property type="entry name" value="YIDCPROTEIN"/>
</dbReference>
<accession>A0A3B1B9U3</accession>
<dbReference type="GO" id="GO:0005886">
    <property type="term" value="C:plasma membrane"/>
    <property type="evidence" value="ECO:0007669"/>
    <property type="project" value="UniProtKB-SubCell"/>
</dbReference>
<evidence type="ECO:0000259" key="14">
    <source>
        <dbReference type="Pfam" id="PF02096"/>
    </source>
</evidence>
<evidence type="ECO:0000256" key="1">
    <source>
        <dbReference type="ARBA" id="ARBA00004429"/>
    </source>
</evidence>
<dbReference type="PANTHER" id="PTHR12428:SF65">
    <property type="entry name" value="CYTOCHROME C OXIDASE ASSEMBLY PROTEIN COX18, MITOCHONDRIAL"/>
    <property type="match status" value="1"/>
</dbReference>
<feature type="transmembrane region" description="Helical" evidence="13">
    <location>
        <begin position="392"/>
        <end position="411"/>
    </location>
</feature>
<dbReference type="InterPro" id="IPR047196">
    <property type="entry name" value="YidC_ALB_C"/>
</dbReference>
<dbReference type="NCBIfam" id="TIGR03593">
    <property type="entry name" value="yidC_nterm"/>
    <property type="match status" value="1"/>
</dbReference>
<name>A0A3B1B9U3_9ZZZZ</name>
<proteinExistence type="inferred from homology"/>
<evidence type="ECO:0000256" key="13">
    <source>
        <dbReference type="SAM" id="Phobius"/>
    </source>
</evidence>
<dbReference type="InterPro" id="IPR028055">
    <property type="entry name" value="YidC/Oxa/ALB_C"/>
</dbReference>
<dbReference type="GO" id="GO:0032977">
    <property type="term" value="F:membrane insertase activity"/>
    <property type="evidence" value="ECO:0007669"/>
    <property type="project" value="InterPro"/>
</dbReference>
<evidence type="ECO:0000256" key="2">
    <source>
        <dbReference type="ARBA" id="ARBA00010527"/>
    </source>
</evidence>
<evidence type="ECO:0000256" key="9">
    <source>
        <dbReference type="ARBA" id="ARBA00023136"/>
    </source>
</evidence>
<comment type="similarity">
    <text evidence="2">Belongs to the OXA1/ALB3/YidC family. Type 1 subfamily.</text>
</comment>
<evidence type="ECO:0000256" key="11">
    <source>
        <dbReference type="ARBA" id="ARBA00033245"/>
    </source>
</evidence>
<evidence type="ECO:0000256" key="3">
    <source>
        <dbReference type="ARBA" id="ARBA00015325"/>
    </source>
</evidence>
<dbReference type="InterPro" id="IPR001708">
    <property type="entry name" value="YidC/ALB3/OXA1/COX18"/>
</dbReference>
<evidence type="ECO:0000313" key="16">
    <source>
        <dbReference type="EMBL" id="VAX01817.1"/>
    </source>
</evidence>
<dbReference type="InterPro" id="IPR019998">
    <property type="entry name" value="Membr_insert_YidC"/>
</dbReference>
<evidence type="ECO:0000259" key="15">
    <source>
        <dbReference type="Pfam" id="PF14849"/>
    </source>
</evidence>
<organism evidence="16">
    <name type="scientific">hydrothermal vent metagenome</name>
    <dbReference type="NCBI Taxonomy" id="652676"/>
    <lineage>
        <taxon>unclassified sequences</taxon>
        <taxon>metagenomes</taxon>
        <taxon>ecological metagenomes</taxon>
    </lineage>
</organism>
<dbReference type="CDD" id="cd19961">
    <property type="entry name" value="EcYidC-like_peri"/>
    <property type="match status" value="1"/>
</dbReference>
<keyword evidence="5" id="KW-1003">Cell membrane</keyword>
<dbReference type="PRINTS" id="PR00701">
    <property type="entry name" value="60KDINNERMP"/>
</dbReference>
<evidence type="ECO:0000256" key="8">
    <source>
        <dbReference type="ARBA" id="ARBA00022989"/>
    </source>
</evidence>
<feature type="transmembrane region" description="Helical" evidence="13">
    <location>
        <begin position="461"/>
        <end position="482"/>
    </location>
</feature>
<dbReference type="GO" id="GO:0015031">
    <property type="term" value="P:protein transport"/>
    <property type="evidence" value="ECO:0007669"/>
    <property type="project" value="UniProtKB-KW"/>
</dbReference>
<dbReference type="AlphaFoldDB" id="A0A3B1B9U3"/>
<dbReference type="CDD" id="cd20070">
    <property type="entry name" value="5TM_YidC_Alb3"/>
    <property type="match status" value="1"/>
</dbReference>
<dbReference type="NCBIfam" id="NF002353">
    <property type="entry name" value="PRK01318.1-4"/>
    <property type="match status" value="1"/>
</dbReference>
<keyword evidence="4" id="KW-0813">Transport</keyword>
<evidence type="ECO:0000256" key="6">
    <source>
        <dbReference type="ARBA" id="ARBA00022692"/>
    </source>
</evidence>
<evidence type="ECO:0000256" key="12">
    <source>
        <dbReference type="ARBA" id="ARBA00033342"/>
    </source>
</evidence>
<dbReference type="Pfam" id="PF14849">
    <property type="entry name" value="YidC_periplas"/>
    <property type="match status" value="1"/>
</dbReference>
<dbReference type="HAMAP" id="MF_01810">
    <property type="entry name" value="YidC_type1"/>
    <property type="match status" value="1"/>
</dbReference>
<keyword evidence="7" id="KW-0653">Protein transport</keyword>
<dbReference type="NCBIfam" id="NF002352">
    <property type="entry name" value="PRK01318.1-3"/>
    <property type="match status" value="1"/>
</dbReference>
<keyword evidence="10" id="KW-0143">Chaperone</keyword>
<evidence type="ECO:0000256" key="7">
    <source>
        <dbReference type="ARBA" id="ARBA00022927"/>
    </source>
</evidence>
<reference evidence="16" key="1">
    <citation type="submission" date="2018-06" db="EMBL/GenBank/DDBJ databases">
        <authorList>
            <person name="Zhirakovskaya E."/>
        </authorList>
    </citation>
    <scope>NUCLEOTIDE SEQUENCE</scope>
</reference>
<comment type="subcellular location">
    <subcellularLocation>
        <location evidence="1">Cell inner membrane</location>
        <topology evidence="1">Multi-pass membrane protein</topology>
    </subcellularLocation>
</comment>